<evidence type="ECO:0008006" key="4">
    <source>
        <dbReference type="Google" id="ProtNLM"/>
    </source>
</evidence>
<dbReference type="Bgee" id="ENSNBRG00000011327">
    <property type="expression patterns" value="Expressed in brain and 5 other cell types or tissues"/>
</dbReference>
<dbReference type="AlphaFoldDB" id="A0A3Q4GX88"/>
<evidence type="ECO:0000313" key="3">
    <source>
        <dbReference type="Proteomes" id="UP000261580"/>
    </source>
</evidence>
<accession>A0A3Q4GX88</accession>
<organism evidence="2 3">
    <name type="scientific">Neolamprologus brichardi</name>
    <name type="common">Fairy cichlid</name>
    <name type="synonym">Lamprologus brichardi</name>
    <dbReference type="NCBI Taxonomy" id="32507"/>
    <lineage>
        <taxon>Eukaryota</taxon>
        <taxon>Metazoa</taxon>
        <taxon>Chordata</taxon>
        <taxon>Craniata</taxon>
        <taxon>Vertebrata</taxon>
        <taxon>Euteleostomi</taxon>
        <taxon>Actinopterygii</taxon>
        <taxon>Neopterygii</taxon>
        <taxon>Teleostei</taxon>
        <taxon>Neoteleostei</taxon>
        <taxon>Acanthomorphata</taxon>
        <taxon>Ovalentaria</taxon>
        <taxon>Cichlomorphae</taxon>
        <taxon>Cichliformes</taxon>
        <taxon>Cichlidae</taxon>
        <taxon>African cichlids</taxon>
        <taxon>Pseudocrenilabrinae</taxon>
        <taxon>Lamprologini</taxon>
        <taxon>Neolamprologus</taxon>
    </lineage>
</organism>
<evidence type="ECO:0000256" key="1">
    <source>
        <dbReference type="SAM" id="SignalP"/>
    </source>
</evidence>
<feature type="signal peptide" evidence="1">
    <location>
        <begin position="1"/>
        <end position="16"/>
    </location>
</feature>
<protein>
    <recommendedName>
        <fullName evidence="4">Secreted protein</fullName>
    </recommendedName>
</protein>
<evidence type="ECO:0000313" key="2">
    <source>
        <dbReference type="Ensembl" id="ENSNBRP00000014635.1"/>
    </source>
</evidence>
<reference evidence="2" key="2">
    <citation type="submission" date="2025-09" db="UniProtKB">
        <authorList>
            <consortium name="Ensembl"/>
        </authorList>
    </citation>
    <scope>IDENTIFICATION</scope>
</reference>
<reference evidence="2" key="1">
    <citation type="submission" date="2025-08" db="UniProtKB">
        <authorList>
            <consortium name="Ensembl"/>
        </authorList>
    </citation>
    <scope>IDENTIFICATION</scope>
</reference>
<feature type="chain" id="PRO_5018769651" description="Secreted protein" evidence="1">
    <location>
        <begin position="17"/>
        <end position="74"/>
    </location>
</feature>
<sequence>MPFSFLLLPPPSLTLSSILYSSLLLFPAPSFSSSSSSLFLFLLSVCLSLREEEDDDIAHQFCCPASECSSPSSR</sequence>
<dbReference type="Ensembl" id="ENSNBRT00000015030.1">
    <property type="protein sequence ID" value="ENSNBRP00000014635.1"/>
    <property type="gene ID" value="ENSNBRG00000011327.1"/>
</dbReference>
<dbReference type="GeneTree" id="ENSGT00990000204332"/>
<keyword evidence="1" id="KW-0732">Signal</keyword>
<keyword evidence="3" id="KW-1185">Reference proteome</keyword>
<dbReference type="Proteomes" id="UP000261580">
    <property type="component" value="Unassembled WGS sequence"/>
</dbReference>
<proteinExistence type="predicted"/>
<dbReference type="STRING" id="32507.ENSNBRP00000014635"/>
<name>A0A3Q4GX88_NEOBR</name>